<evidence type="ECO:0000313" key="1">
    <source>
        <dbReference type="EMBL" id="AYF72820.1"/>
    </source>
</evidence>
<dbReference type="AlphaFoldDB" id="A0A386Z589"/>
<keyword evidence="2" id="KW-1185">Reference proteome</keyword>
<sequence length="261" mass="27938">MRPSDRTRVLGVRTCRTGRTAFDTDPDDGRMLPTDHLERADSRPAVIDTPLGIVGFSVTLGGEVLPAAPDTVWRLPNGARLQRWRRDSATVDLLIGSIDMPAWDGGAAVPMWAAIWQVSARAAVPGLIVAAEVTDLPADARGGPDSGECLAAVSVENERFMVSVGGADTELLAMQAADGRLLPADWADLLPADGDDSVSEYGVRYHDPARVAWHLPALATSEIARLCIATAWCPRDDDRPAAWFAVDIPLDTAYLHLTAGH</sequence>
<name>A0A386Z589_9NOCA</name>
<proteinExistence type="predicted"/>
<dbReference type="KEGG" id="nyu:D7D52_01850"/>
<protein>
    <submittedName>
        <fullName evidence="1">Uncharacterized protein</fullName>
    </submittedName>
</protein>
<dbReference type="Proteomes" id="UP000267164">
    <property type="component" value="Chromosome"/>
</dbReference>
<dbReference type="EMBL" id="CP032568">
    <property type="protein sequence ID" value="AYF72820.1"/>
    <property type="molecule type" value="Genomic_DNA"/>
</dbReference>
<accession>A0A386Z589</accession>
<gene>
    <name evidence="1" type="ORF">D7D52_01850</name>
</gene>
<reference evidence="1 2" key="1">
    <citation type="submission" date="2018-09" db="EMBL/GenBank/DDBJ databases">
        <title>Nocardia yunnanensis sp. nov., an actinomycete isolated from a soil sample.</title>
        <authorList>
            <person name="Zhang J."/>
        </authorList>
    </citation>
    <scope>NUCLEOTIDE SEQUENCE [LARGE SCALE GENOMIC DNA]</scope>
    <source>
        <strain evidence="1 2">CFHS0054</strain>
    </source>
</reference>
<organism evidence="1 2">
    <name type="scientific">Nocardia yunnanensis</name>
    <dbReference type="NCBI Taxonomy" id="2382165"/>
    <lineage>
        <taxon>Bacteria</taxon>
        <taxon>Bacillati</taxon>
        <taxon>Actinomycetota</taxon>
        <taxon>Actinomycetes</taxon>
        <taxon>Mycobacteriales</taxon>
        <taxon>Nocardiaceae</taxon>
        <taxon>Nocardia</taxon>
    </lineage>
</organism>
<dbReference type="OrthoDB" id="4531351at2"/>
<evidence type="ECO:0000313" key="2">
    <source>
        <dbReference type="Proteomes" id="UP000267164"/>
    </source>
</evidence>